<evidence type="ECO:0000313" key="2">
    <source>
        <dbReference type="Proteomes" id="UP000003163"/>
    </source>
</evidence>
<gene>
    <name evidence="1" type="ORF">EDEG_00634</name>
</gene>
<dbReference type="EMBL" id="AFBI03000007">
    <property type="protein sequence ID" value="EJW05331.1"/>
    <property type="molecule type" value="Genomic_DNA"/>
</dbReference>
<dbReference type="HOGENOM" id="CLU_1875396_0_0_1"/>
<evidence type="ECO:0000313" key="1">
    <source>
        <dbReference type="EMBL" id="EJW05331.1"/>
    </source>
</evidence>
<dbReference type="InParanoid" id="J9DC62"/>
<name>J9DC62_EDHAE</name>
<protein>
    <submittedName>
        <fullName evidence="1">Uncharacterized protein</fullName>
    </submittedName>
</protein>
<reference evidence="1 2" key="1">
    <citation type="submission" date="2011-08" db="EMBL/GenBank/DDBJ databases">
        <authorList>
            <person name="Liu Z.J."/>
            <person name="Shi F.L."/>
            <person name="Lu J.Q."/>
            <person name="Li M."/>
            <person name="Wang Z.L."/>
        </authorList>
    </citation>
    <scope>NUCLEOTIDE SEQUENCE [LARGE SCALE GENOMIC DNA]</scope>
    <source>
        <strain evidence="1 2">USNM 41457</strain>
    </source>
</reference>
<accession>J9DC62</accession>
<comment type="caution">
    <text evidence="1">The sequence shown here is derived from an EMBL/GenBank/DDBJ whole genome shotgun (WGS) entry which is preliminary data.</text>
</comment>
<reference evidence="2" key="2">
    <citation type="submission" date="2015-07" db="EMBL/GenBank/DDBJ databases">
        <title>Contrasting host-pathogen interactions and genome evolution in two generalist and specialist microsporidian pathogens of mosquitoes.</title>
        <authorList>
            <consortium name="The Broad Institute Genomics Platform"/>
            <consortium name="The Broad Institute Genome Sequencing Center for Infectious Disease"/>
            <person name="Cuomo C.A."/>
            <person name="Sanscrainte N.D."/>
            <person name="Goldberg J.M."/>
            <person name="Heiman D."/>
            <person name="Young S."/>
            <person name="Zeng Q."/>
            <person name="Becnel J.J."/>
            <person name="Birren B.W."/>
        </authorList>
    </citation>
    <scope>NUCLEOTIDE SEQUENCE [LARGE SCALE GENOMIC DNA]</scope>
    <source>
        <strain evidence="2">USNM 41457</strain>
    </source>
</reference>
<organism evidence="1 2">
    <name type="scientific">Edhazardia aedis (strain USNM 41457)</name>
    <name type="common">Microsporidian parasite</name>
    <dbReference type="NCBI Taxonomy" id="1003232"/>
    <lineage>
        <taxon>Eukaryota</taxon>
        <taxon>Fungi</taxon>
        <taxon>Fungi incertae sedis</taxon>
        <taxon>Microsporidia</taxon>
        <taxon>Edhazardia</taxon>
    </lineage>
</organism>
<dbReference type="Proteomes" id="UP000003163">
    <property type="component" value="Unassembled WGS sequence"/>
</dbReference>
<proteinExistence type="predicted"/>
<sequence length="136" mass="15883">MANILHLFEEIISFCSRKFKFILFSIFTVNLLTNPFSQIANSLSNGEDSTASRKIDQAKNSRYDYLPPELIFKPYFDDEKLSEGYSPYKVYNADNDYDTHKFGRTDNPIVDKNVRVRRSNLKNINFGVQNFTLDNF</sequence>
<dbReference type="VEuPathDB" id="MicrosporidiaDB:EDEG_00634"/>
<dbReference type="AlphaFoldDB" id="J9DC62"/>
<keyword evidence="2" id="KW-1185">Reference proteome</keyword>